<organism evidence="1">
    <name type="scientific">marine metagenome</name>
    <dbReference type="NCBI Taxonomy" id="408172"/>
    <lineage>
        <taxon>unclassified sequences</taxon>
        <taxon>metagenomes</taxon>
        <taxon>ecological metagenomes</taxon>
    </lineage>
</organism>
<accession>A0A382EUV5</accession>
<dbReference type="EMBL" id="UINC01046222">
    <property type="protein sequence ID" value="SVB53954.1"/>
    <property type="molecule type" value="Genomic_DNA"/>
</dbReference>
<dbReference type="AlphaFoldDB" id="A0A382EUV5"/>
<dbReference type="SUPFAM" id="SSF51905">
    <property type="entry name" value="FAD/NAD(P)-binding domain"/>
    <property type="match status" value="1"/>
</dbReference>
<feature type="non-terminal residue" evidence="1">
    <location>
        <position position="47"/>
    </location>
</feature>
<dbReference type="InterPro" id="IPR036188">
    <property type="entry name" value="FAD/NAD-bd_sf"/>
</dbReference>
<sequence>VGGGSAGWMTATTLLNQFPNKKITLVESPNISNIGVGESTVPGINRW</sequence>
<dbReference type="Pfam" id="PF04820">
    <property type="entry name" value="Trp_halogenase"/>
    <property type="match status" value="1"/>
</dbReference>
<dbReference type="Gene3D" id="3.50.50.60">
    <property type="entry name" value="FAD/NAD(P)-binding domain"/>
    <property type="match status" value="1"/>
</dbReference>
<feature type="non-terminal residue" evidence="1">
    <location>
        <position position="1"/>
    </location>
</feature>
<name>A0A382EUV5_9ZZZZ</name>
<reference evidence="1" key="1">
    <citation type="submission" date="2018-05" db="EMBL/GenBank/DDBJ databases">
        <authorList>
            <person name="Lanie J.A."/>
            <person name="Ng W.-L."/>
            <person name="Kazmierczak K.M."/>
            <person name="Andrzejewski T.M."/>
            <person name="Davidsen T.M."/>
            <person name="Wayne K.J."/>
            <person name="Tettelin H."/>
            <person name="Glass J.I."/>
            <person name="Rusch D."/>
            <person name="Podicherti R."/>
            <person name="Tsui H.-C.T."/>
            <person name="Winkler M.E."/>
        </authorList>
    </citation>
    <scope>NUCLEOTIDE SEQUENCE</scope>
</reference>
<evidence type="ECO:0000313" key="1">
    <source>
        <dbReference type="EMBL" id="SVB53954.1"/>
    </source>
</evidence>
<dbReference type="GO" id="GO:0004497">
    <property type="term" value="F:monooxygenase activity"/>
    <property type="evidence" value="ECO:0007669"/>
    <property type="project" value="InterPro"/>
</dbReference>
<gene>
    <name evidence="1" type="ORF">METZ01_LOCUS206808</name>
</gene>
<proteinExistence type="predicted"/>
<dbReference type="InterPro" id="IPR006905">
    <property type="entry name" value="Flavin_halogenase"/>
</dbReference>
<evidence type="ECO:0008006" key="2">
    <source>
        <dbReference type="Google" id="ProtNLM"/>
    </source>
</evidence>
<protein>
    <recommendedName>
        <fullName evidence="2">Tryptophan halogenase</fullName>
    </recommendedName>
</protein>